<protein>
    <submittedName>
        <fullName evidence="1">Uncharacterized protein</fullName>
    </submittedName>
</protein>
<keyword evidence="2" id="KW-1185">Reference proteome</keyword>
<proteinExistence type="predicted"/>
<accession>A0A2S9IKX4</accession>
<dbReference type="AlphaFoldDB" id="A0A2S9IKX4"/>
<comment type="caution">
    <text evidence="1">The sequence shown here is derived from an EMBL/GenBank/DDBJ whole genome shotgun (WGS) entry which is preliminary data.</text>
</comment>
<reference evidence="1 2" key="1">
    <citation type="submission" date="2018-02" db="EMBL/GenBank/DDBJ databases">
        <title>The draft genome of Phyllobacterium sp. 1N-3.</title>
        <authorList>
            <person name="Liu L."/>
            <person name="Li L."/>
            <person name="Zhang X."/>
            <person name="Wang T."/>
            <person name="Liang L."/>
        </authorList>
    </citation>
    <scope>NUCLEOTIDE SEQUENCE [LARGE SCALE GENOMIC DNA]</scope>
    <source>
        <strain evidence="1 2">1N-3</strain>
    </source>
</reference>
<evidence type="ECO:0000313" key="1">
    <source>
        <dbReference type="EMBL" id="PRD41158.1"/>
    </source>
</evidence>
<name>A0A2S9IKX4_9HYPH</name>
<evidence type="ECO:0000313" key="2">
    <source>
        <dbReference type="Proteomes" id="UP000239434"/>
    </source>
</evidence>
<dbReference type="EMBL" id="PVBR01000024">
    <property type="protein sequence ID" value="PRD41158.1"/>
    <property type="molecule type" value="Genomic_DNA"/>
</dbReference>
<sequence length="133" mass="14440">MECGHSLGYPAHASNLLQYQARTGSAGARPAINEGSLSCWLKSWLTSNETSIIEMLERNGNAAFAVEVTYAVADSTASRVFLSRNISILGTARTLDEVGTILTADKLYGSRRKVVFSGGRMELQHTYLVGQRV</sequence>
<dbReference type="Proteomes" id="UP000239434">
    <property type="component" value="Unassembled WGS sequence"/>
</dbReference>
<organism evidence="1 2">
    <name type="scientific">Phyllobacterium phragmitis</name>
    <dbReference type="NCBI Taxonomy" id="2670329"/>
    <lineage>
        <taxon>Bacteria</taxon>
        <taxon>Pseudomonadati</taxon>
        <taxon>Pseudomonadota</taxon>
        <taxon>Alphaproteobacteria</taxon>
        <taxon>Hyphomicrobiales</taxon>
        <taxon>Phyllobacteriaceae</taxon>
        <taxon>Phyllobacterium</taxon>
    </lineage>
</organism>
<gene>
    <name evidence="1" type="ORF">C5748_23235</name>
</gene>